<reference evidence="1" key="1">
    <citation type="journal article" date="2021" name="Environ. Microbiol.">
        <title>Gene family expansions and transcriptome signatures uncover fungal adaptations to wood decay.</title>
        <authorList>
            <person name="Hage H."/>
            <person name="Miyauchi S."/>
            <person name="Viragh M."/>
            <person name="Drula E."/>
            <person name="Min B."/>
            <person name="Chaduli D."/>
            <person name="Navarro D."/>
            <person name="Favel A."/>
            <person name="Norest M."/>
            <person name="Lesage-Meessen L."/>
            <person name="Balint B."/>
            <person name="Merenyi Z."/>
            <person name="de Eugenio L."/>
            <person name="Morin E."/>
            <person name="Martinez A.T."/>
            <person name="Baldrian P."/>
            <person name="Stursova M."/>
            <person name="Martinez M.J."/>
            <person name="Novotny C."/>
            <person name="Magnuson J.K."/>
            <person name="Spatafora J.W."/>
            <person name="Maurice S."/>
            <person name="Pangilinan J."/>
            <person name="Andreopoulos W."/>
            <person name="LaButti K."/>
            <person name="Hundley H."/>
            <person name="Na H."/>
            <person name="Kuo A."/>
            <person name="Barry K."/>
            <person name="Lipzen A."/>
            <person name="Henrissat B."/>
            <person name="Riley R."/>
            <person name="Ahrendt S."/>
            <person name="Nagy L.G."/>
            <person name="Grigoriev I.V."/>
            <person name="Martin F."/>
            <person name="Rosso M.N."/>
        </authorList>
    </citation>
    <scope>NUCLEOTIDE SEQUENCE</scope>
    <source>
        <strain evidence="1">CBS 384.51</strain>
    </source>
</reference>
<accession>A0ACB8TVU7</accession>
<keyword evidence="1" id="KW-0808">Transferase</keyword>
<proteinExistence type="predicted"/>
<protein>
    <submittedName>
        <fullName evidence="1">S-adenosyl-L-methionine-dependent methyltransferase</fullName>
    </submittedName>
</protein>
<name>A0ACB8TVU7_9APHY</name>
<comment type="caution">
    <text evidence="1">The sequence shown here is derived from an EMBL/GenBank/DDBJ whole genome shotgun (WGS) entry which is preliminary data.</text>
</comment>
<sequence length="243" mass="27127">MDHHHHHHHHEHHHHDAGKEHSDFAGANEAYFDAGAEKNDVQPEWVKLAHDAVEAILKAYPESFDKDKTQVLDFACGTGLVSRELFPHVNSILGIDISQASVDVYNRHVTEQGISPEKLKAVKTLLKGEDGELDGNKYDVVVCTAAYHHFDDVNDITRILASFIKPGGSLVITDTMPEASIGSAPEMYERVAHVVPHQHGFTEEQTRAIFEKAGLKDVDYRFGADASYEGRKLTFFIARAIKK</sequence>
<gene>
    <name evidence="1" type="ORF">BDY19DRAFT_895642</name>
</gene>
<dbReference type="EMBL" id="MU274927">
    <property type="protein sequence ID" value="KAI0085964.1"/>
    <property type="molecule type" value="Genomic_DNA"/>
</dbReference>
<keyword evidence="2" id="KW-1185">Reference proteome</keyword>
<dbReference type="Proteomes" id="UP001055072">
    <property type="component" value="Unassembled WGS sequence"/>
</dbReference>
<organism evidence="1 2">
    <name type="scientific">Irpex rosettiformis</name>
    <dbReference type="NCBI Taxonomy" id="378272"/>
    <lineage>
        <taxon>Eukaryota</taxon>
        <taxon>Fungi</taxon>
        <taxon>Dikarya</taxon>
        <taxon>Basidiomycota</taxon>
        <taxon>Agaricomycotina</taxon>
        <taxon>Agaricomycetes</taxon>
        <taxon>Polyporales</taxon>
        <taxon>Irpicaceae</taxon>
        <taxon>Irpex</taxon>
    </lineage>
</organism>
<evidence type="ECO:0000313" key="1">
    <source>
        <dbReference type="EMBL" id="KAI0085964.1"/>
    </source>
</evidence>
<keyword evidence="1" id="KW-0489">Methyltransferase</keyword>
<evidence type="ECO:0000313" key="2">
    <source>
        <dbReference type="Proteomes" id="UP001055072"/>
    </source>
</evidence>